<dbReference type="EMBL" id="ML993623">
    <property type="protein sequence ID" value="KAF2160797.1"/>
    <property type="molecule type" value="Genomic_DNA"/>
</dbReference>
<feature type="compositionally biased region" description="Basic and acidic residues" evidence="1">
    <location>
        <begin position="1"/>
        <end position="13"/>
    </location>
</feature>
<evidence type="ECO:0000313" key="2">
    <source>
        <dbReference type="EMBL" id="KAF2160797.1"/>
    </source>
</evidence>
<dbReference type="RefSeq" id="XP_033661686.1">
    <property type="nucleotide sequence ID" value="XM_033814239.1"/>
</dbReference>
<feature type="region of interest" description="Disordered" evidence="1">
    <location>
        <begin position="1"/>
        <end position="20"/>
    </location>
</feature>
<evidence type="ECO:0000313" key="3">
    <source>
        <dbReference type="Proteomes" id="UP000799537"/>
    </source>
</evidence>
<protein>
    <submittedName>
        <fullName evidence="2">Uncharacterized protein</fullName>
    </submittedName>
</protein>
<proteinExistence type="predicted"/>
<sequence length="230" mass="25190">MSEHTGVNKERRTATRLRPRKRVGYVAASAAAVGVRINDRNGSGRAERIERDGAAARASDDGVVVVDDHPTTIQRLGQQELMPLLSRGNDLRFRVQRARGNSEDARSMERPGMSNVWRVVGGHLTQDESLPHSKRRDADLVFAQYHEPLPDACNAVRWTQGAPTCGLCPGGFSEADGPLLIASLALVRCGWHPGRWSRSWNDNRSVGVLSQQRGACFSAVVAAVMLRIDC</sequence>
<dbReference type="Proteomes" id="UP000799537">
    <property type="component" value="Unassembled WGS sequence"/>
</dbReference>
<evidence type="ECO:0000256" key="1">
    <source>
        <dbReference type="SAM" id="MobiDB-lite"/>
    </source>
</evidence>
<name>A0A6A6C169_ZASCE</name>
<reference evidence="2" key="1">
    <citation type="journal article" date="2020" name="Stud. Mycol.">
        <title>101 Dothideomycetes genomes: a test case for predicting lifestyles and emergence of pathogens.</title>
        <authorList>
            <person name="Haridas S."/>
            <person name="Albert R."/>
            <person name="Binder M."/>
            <person name="Bloem J."/>
            <person name="Labutti K."/>
            <person name="Salamov A."/>
            <person name="Andreopoulos B."/>
            <person name="Baker S."/>
            <person name="Barry K."/>
            <person name="Bills G."/>
            <person name="Bluhm B."/>
            <person name="Cannon C."/>
            <person name="Castanera R."/>
            <person name="Culley D."/>
            <person name="Daum C."/>
            <person name="Ezra D."/>
            <person name="Gonzalez J."/>
            <person name="Henrissat B."/>
            <person name="Kuo A."/>
            <person name="Liang C."/>
            <person name="Lipzen A."/>
            <person name="Lutzoni F."/>
            <person name="Magnuson J."/>
            <person name="Mondo S."/>
            <person name="Nolan M."/>
            <person name="Ohm R."/>
            <person name="Pangilinan J."/>
            <person name="Park H.-J."/>
            <person name="Ramirez L."/>
            <person name="Alfaro M."/>
            <person name="Sun H."/>
            <person name="Tritt A."/>
            <person name="Yoshinaga Y."/>
            <person name="Zwiers L.-H."/>
            <person name="Turgeon B."/>
            <person name="Goodwin S."/>
            <person name="Spatafora J."/>
            <person name="Crous P."/>
            <person name="Grigoriev I."/>
        </authorList>
    </citation>
    <scope>NUCLEOTIDE SEQUENCE</scope>
    <source>
        <strain evidence="2">ATCC 36951</strain>
    </source>
</reference>
<accession>A0A6A6C169</accession>
<dbReference type="AlphaFoldDB" id="A0A6A6C169"/>
<dbReference type="GeneID" id="54567511"/>
<organism evidence="2 3">
    <name type="scientific">Zasmidium cellare ATCC 36951</name>
    <dbReference type="NCBI Taxonomy" id="1080233"/>
    <lineage>
        <taxon>Eukaryota</taxon>
        <taxon>Fungi</taxon>
        <taxon>Dikarya</taxon>
        <taxon>Ascomycota</taxon>
        <taxon>Pezizomycotina</taxon>
        <taxon>Dothideomycetes</taxon>
        <taxon>Dothideomycetidae</taxon>
        <taxon>Mycosphaerellales</taxon>
        <taxon>Mycosphaerellaceae</taxon>
        <taxon>Zasmidium</taxon>
    </lineage>
</organism>
<keyword evidence="3" id="KW-1185">Reference proteome</keyword>
<gene>
    <name evidence="2" type="ORF">M409DRAFT_59592</name>
</gene>